<evidence type="ECO:0000256" key="2">
    <source>
        <dbReference type="ARBA" id="ARBA00022723"/>
    </source>
</evidence>
<dbReference type="OrthoDB" id="5290748at2"/>
<dbReference type="GO" id="GO:0097506">
    <property type="term" value="F:deaminated base DNA N-glycosylase activity"/>
    <property type="evidence" value="ECO:0007669"/>
    <property type="project" value="UniProtKB-ARBA"/>
</dbReference>
<dbReference type="KEGG" id="sbd:ATN00_13005"/>
<sequence length="239" mass="25407">MRGALQINLSAAADAYLEWWAAAGVDCAVSEAPVHWLRPAPVTITKPTVAAPVPAMPATLAAFHDWLASEATQPERRWAAPPIMPAGPQSAPLMIVTDMPDPADMNANSLLADRAGTLLEAMLQAIGMSRPDVYIASLFAARPPGGMVEAGDIDFAARRMRAHVALAAPERLLLLGDRTARALLPPDASDSANSLRFFNHDGGTLPAIATFHPRLLLGQPAAKAECWRALQSLIKESRS</sequence>
<dbReference type="EMBL" id="CP013264">
    <property type="protein sequence ID" value="ALR21077.1"/>
    <property type="molecule type" value="Genomic_DNA"/>
</dbReference>
<accession>A0A0S3F064</accession>
<dbReference type="GO" id="GO:0006281">
    <property type="term" value="P:DNA repair"/>
    <property type="evidence" value="ECO:0007669"/>
    <property type="project" value="UniProtKB-KW"/>
</dbReference>
<keyword evidence="5" id="KW-0408">Iron</keyword>
<keyword evidence="2" id="KW-0479">Metal-binding</keyword>
<protein>
    <submittedName>
        <fullName evidence="9">Uracil-DNA glycosylase</fullName>
    </submittedName>
</protein>
<keyword evidence="10" id="KW-1185">Reference proteome</keyword>
<evidence type="ECO:0000313" key="9">
    <source>
        <dbReference type="EMBL" id="ALR21077.1"/>
    </source>
</evidence>
<dbReference type="Pfam" id="PF03167">
    <property type="entry name" value="UDG"/>
    <property type="match status" value="1"/>
</dbReference>
<proteinExistence type="predicted"/>
<feature type="domain" description="Uracil-DNA glycosylase-like" evidence="8">
    <location>
        <begin position="86"/>
        <end position="231"/>
    </location>
</feature>
<dbReference type="SUPFAM" id="SSF52141">
    <property type="entry name" value="Uracil-DNA glycosylase-like"/>
    <property type="match status" value="1"/>
</dbReference>
<keyword evidence="7" id="KW-0234">DNA repair</keyword>
<evidence type="ECO:0000259" key="8">
    <source>
        <dbReference type="Pfam" id="PF03167"/>
    </source>
</evidence>
<dbReference type="PANTHER" id="PTHR33693">
    <property type="entry name" value="TYPE-5 URACIL-DNA GLYCOSYLASE"/>
    <property type="match status" value="1"/>
</dbReference>
<evidence type="ECO:0000256" key="6">
    <source>
        <dbReference type="ARBA" id="ARBA00023014"/>
    </source>
</evidence>
<keyword evidence="1" id="KW-0004">4Fe-4S</keyword>
<evidence type="ECO:0000256" key="4">
    <source>
        <dbReference type="ARBA" id="ARBA00022801"/>
    </source>
</evidence>
<evidence type="ECO:0000256" key="3">
    <source>
        <dbReference type="ARBA" id="ARBA00022763"/>
    </source>
</evidence>
<keyword evidence="6" id="KW-0411">Iron-sulfur</keyword>
<dbReference type="PANTHER" id="PTHR33693:SF1">
    <property type="entry name" value="TYPE-4 URACIL-DNA GLYCOSYLASE"/>
    <property type="match status" value="1"/>
</dbReference>
<dbReference type="STRING" id="1332080.ATN00_13005"/>
<evidence type="ECO:0000256" key="1">
    <source>
        <dbReference type="ARBA" id="ARBA00022485"/>
    </source>
</evidence>
<organism evidence="9 10">
    <name type="scientific">Sphingobium baderi</name>
    <dbReference type="NCBI Taxonomy" id="1332080"/>
    <lineage>
        <taxon>Bacteria</taxon>
        <taxon>Pseudomonadati</taxon>
        <taxon>Pseudomonadota</taxon>
        <taxon>Alphaproteobacteria</taxon>
        <taxon>Sphingomonadales</taxon>
        <taxon>Sphingomonadaceae</taxon>
        <taxon>Sphingobium</taxon>
    </lineage>
</organism>
<dbReference type="RefSeq" id="WP_062065302.1">
    <property type="nucleotide sequence ID" value="NZ_CP013264.1"/>
</dbReference>
<dbReference type="GO" id="GO:0051539">
    <property type="term" value="F:4 iron, 4 sulfur cluster binding"/>
    <property type="evidence" value="ECO:0007669"/>
    <property type="project" value="UniProtKB-KW"/>
</dbReference>
<dbReference type="InterPro" id="IPR005122">
    <property type="entry name" value="Uracil-DNA_glycosylase-like"/>
</dbReference>
<name>A0A0S3F064_9SPHN</name>
<evidence type="ECO:0000256" key="7">
    <source>
        <dbReference type="ARBA" id="ARBA00023204"/>
    </source>
</evidence>
<dbReference type="GO" id="GO:0046872">
    <property type="term" value="F:metal ion binding"/>
    <property type="evidence" value="ECO:0007669"/>
    <property type="project" value="UniProtKB-KW"/>
</dbReference>
<evidence type="ECO:0000313" key="10">
    <source>
        <dbReference type="Proteomes" id="UP000056968"/>
    </source>
</evidence>
<reference evidence="9 10" key="1">
    <citation type="submission" date="2015-11" db="EMBL/GenBank/DDBJ databases">
        <title>A Two-component Flavoprotein Monooxygenase System MeaXY Responsible for para-Hydroxylation of 2-Methyl-6-ethylaniline and 2,6-Diethylaniline in Sphingobium baderi DE-13.</title>
        <authorList>
            <person name="Cheng M."/>
            <person name="Meng Q."/>
            <person name="Yang Y."/>
            <person name="Chu C."/>
            <person name="Yan X."/>
            <person name="He J."/>
            <person name="Li S."/>
        </authorList>
    </citation>
    <scope>NUCLEOTIDE SEQUENCE [LARGE SCALE GENOMIC DNA]</scope>
    <source>
        <strain evidence="9 10">DE-13</strain>
    </source>
</reference>
<dbReference type="Gene3D" id="3.40.470.10">
    <property type="entry name" value="Uracil-DNA glycosylase-like domain"/>
    <property type="match status" value="1"/>
</dbReference>
<evidence type="ECO:0000256" key="5">
    <source>
        <dbReference type="ARBA" id="ARBA00023004"/>
    </source>
</evidence>
<dbReference type="InterPro" id="IPR051536">
    <property type="entry name" value="UDG_Type-4/5"/>
</dbReference>
<dbReference type="InterPro" id="IPR036895">
    <property type="entry name" value="Uracil-DNA_glycosylase-like_sf"/>
</dbReference>
<keyword evidence="4" id="KW-0378">Hydrolase</keyword>
<dbReference type="AlphaFoldDB" id="A0A0S3F064"/>
<keyword evidence="3" id="KW-0227">DNA damage</keyword>
<dbReference type="Proteomes" id="UP000056968">
    <property type="component" value="Chromosome"/>
</dbReference>
<gene>
    <name evidence="9" type="ORF">ATN00_13005</name>
</gene>